<feature type="compositionally biased region" description="Low complexity" evidence="1">
    <location>
        <begin position="180"/>
        <end position="192"/>
    </location>
</feature>
<evidence type="ECO:0000313" key="4">
    <source>
        <dbReference type="Proteomes" id="UP000018208"/>
    </source>
</evidence>
<name>V6LGL7_9EUKA</name>
<evidence type="ECO:0000256" key="1">
    <source>
        <dbReference type="SAM" id="MobiDB-lite"/>
    </source>
</evidence>
<feature type="region of interest" description="Disordered" evidence="1">
    <location>
        <begin position="340"/>
        <end position="391"/>
    </location>
</feature>
<dbReference type="AlphaFoldDB" id="V6LGL7"/>
<dbReference type="Proteomes" id="UP000018208">
    <property type="component" value="Unassembled WGS sequence"/>
</dbReference>
<dbReference type="EMBL" id="AUWU02000001">
    <property type="protein sequence ID" value="KAH0577654.1"/>
    <property type="molecule type" value="Genomic_DNA"/>
</dbReference>
<dbReference type="VEuPathDB" id="GiardiaDB:SS50377_21008"/>
<evidence type="ECO:0000313" key="2">
    <source>
        <dbReference type="EMBL" id="EST43675.1"/>
    </source>
</evidence>
<evidence type="ECO:0000313" key="3">
    <source>
        <dbReference type="EMBL" id="KAH0577654.1"/>
    </source>
</evidence>
<gene>
    <name evidence="2" type="ORF">SS50377_16719</name>
    <name evidence="3" type="ORF">SS50377_21008</name>
</gene>
<keyword evidence="4" id="KW-1185">Reference proteome</keyword>
<reference evidence="3" key="2">
    <citation type="submission" date="2020-12" db="EMBL/GenBank/DDBJ databases">
        <title>New Spironucleus salmonicida genome in near-complete chromosomes.</title>
        <authorList>
            <person name="Xu F."/>
            <person name="Kurt Z."/>
            <person name="Jimenez-Gonzalez A."/>
            <person name="Astvaldsson A."/>
            <person name="Andersson J.O."/>
            <person name="Svard S.G."/>
        </authorList>
    </citation>
    <scope>NUCLEOTIDE SEQUENCE</scope>
    <source>
        <strain evidence="3">ATCC 50377</strain>
    </source>
</reference>
<organism evidence="2">
    <name type="scientific">Spironucleus salmonicida</name>
    <dbReference type="NCBI Taxonomy" id="348837"/>
    <lineage>
        <taxon>Eukaryota</taxon>
        <taxon>Metamonada</taxon>
        <taxon>Diplomonadida</taxon>
        <taxon>Hexamitidae</taxon>
        <taxon>Hexamitinae</taxon>
        <taxon>Spironucleus</taxon>
    </lineage>
</organism>
<dbReference type="EMBL" id="KI546135">
    <property type="protein sequence ID" value="EST43675.1"/>
    <property type="molecule type" value="Genomic_DNA"/>
</dbReference>
<reference evidence="2 3" key="1">
    <citation type="journal article" date="2014" name="PLoS Genet.">
        <title>The Genome of Spironucleus salmonicida Highlights a Fish Pathogen Adapted to Fluctuating Environments.</title>
        <authorList>
            <person name="Xu F."/>
            <person name="Jerlstrom-Hultqvist J."/>
            <person name="Einarsson E."/>
            <person name="Astvaldsson A."/>
            <person name="Svard S.G."/>
            <person name="Andersson J.O."/>
        </authorList>
    </citation>
    <scope>NUCLEOTIDE SEQUENCE</scope>
    <source>
        <strain evidence="3">ATCC 50377</strain>
    </source>
</reference>
<feature type="region of interest" description="Disordered" evidence="1">
    <location>
        <begin position="170"/>
        <end position="218"/>
    </location>
</feature>
<sequence length="686" mass="81405">MSIYTNEQLYTYISSLKYLKTTYNDVKEIIRQISQQLIDSLATSQPVELRYFAKFGFNKNGRPNAICTQEFLKSGYQRFNTDQNLDKDQIFKQFSFSNIDNGRTILPYIFTEISNQILFRSQKVRITFPQFCEFTFDKRSRAYTFNFVQNNEFKAPEAIQKQITRSKSCSQASKARSEVSQQSNKKQQQYYQEHNSSCAPIPQKRNKQLSSQQSTVSRASSCSQVSRVSSAKSTYQSQHKLSQLTPSMPSQLTSSLKIQYTQPPKAYERTGRLDFDCGDLQDFDEFDIEKYKDLPAVPQDVYRYKPVLFERAVAEKSRHQLLPGDQAYASELNSTFQRTRQLVDQSKARKHELERSRSMPRQQCRKCHYDDDTMNKKLKSQRQKKSDQEEYQNWANNTNVYQVQREIENANHYYEVQKQCHDENLLDATSKYDQKHNYFLTGRYNPENYLQEQKAVLWNDDSLQAKKRKSAEQTLQEQLIDKQNKDIEKQRIPEKQEDFINRKLLEDDVAQQKIRDQKFKFTQQETLKNFLDTQSAGGKLCDIQSKYDMTCCMDDSYKRNARYDEVFDANNHIRALDNKNAAEYRKQKLELNRKRSMLETRCNDQHALEHLYDENIRSLAKKFDVRDDLQETYNKDIIQKAKKQLYEKTSSWQDMDEFRFQNEKIANLQCDCCKQVYRYDNVFNQE</sequence>
<protein>
    <submittedName>
        <fullName evidence="2">Uncharacterized protein</fullName>
    </submittedName>
</protein>
<accession>V6LGL7</accession>
<proteinExistence type="predicted"/>